<name>A0A519B9T5_9DELT</name>
<dbReference type="Proteomes" id="UP000320813">
    <property type="component" value="Unassembled WGS sequence"/>
</dbReference>
<dbReference type="GO" id="GO:0032259">
    <property type="term" value="P:methylation"/>
    <property type="evidence" value="ECO:0007669"/>
    <property type="project" value="UniProtKB-KW"/>
</dbReference>
<accession>A0A519B9T5</accession>
<reference evidence="2 3" key="1">
    <citation type="submission" date="2019-01" db="EMBL/GenBank/DDBJ databases">
        <title>Insights into ecological role of a new deltaproteobacterial order Candidatus Sinidesulfobacterales (Sva0485) by metagenomics and metatranscriptomics.</title>
        <authorList>
            <person name="Tan S."/>
            <person name="Liu J."/>
            <person name="Fang Y."/>
            <person name="Hedlund B.P."/>
            <person name="Lian Z.H."/>
            <person name="Huang L.Y."/>
            <person name="Li J.T."/>
            <person name="Huang L.N."/>
            <person name="Li W.J."/>
            <person name="Jiang H.C."/>
            <person name="Dong H.L."/>
            <person name="Shu W.S."/>
        </authorList>
    </citation>
    <scope>NUCLEOTIDE SEQUENCE [LARGE SCALE GENOMIC DNA]</scope>
    <source>
        <strain evidence="2">AP3</strain>
    </source>
</reference>
<evidence type="ECO:0000313" key="2">
    <source>
        <dbReference type="EMBL" id="RZD14050.1"/>
    </source>
</evidence>
<proteinExistence type="predicted"/>
<protein>
    <submittedName>
        <fullName evidence="2">Class I SAM-dependent methyltransferase</fullName>
    </submittedName>
</protein>
<dbReference type="GO" id="GO:0008168">
    <property type="term" value="F:methyltransferase activity"/>
    <property type="evidence" value="ECO:0007669"/>
    <property type="project" value="UniProtKB-KW"/>
</dbReference>
<feature type="coiled-coil region" evidence="1">
    <location>
        <begin position="209"/>
        <end position="243"/>
    </location>
</feature>
<organism evidence="2 3">
    <name type="scientific">Candidatus Acidulodesulfobacterium ferriphilum</name>
    <dbReference type="NCBI Taxonomy" id="2597223"/>
    <lineage>
        <taxon>Bacteria</taxon>
        <taxon>Deltaproteobacteria</taxon>
        <taxon>Candidatus Acidulodesulfobacterales</taxon>
        <taxon>Candidatus Acidulodesulfobacterium</taxon>
    </lineage>
</organism>
<comment type="caution">
    <text evidence="2">The sequence shown here is derived from an EMBL/GenBank/DDBJ whole genome shotgun (WGS) entry which is preliminary data.</text>
</comment>
<dbReference type="Gene3D" id="3.40.50.150">
    <property type="entry name" value="Vaccinia Virus protein VP39"/>
    <property type="match status" value="1"/>
</dbReference>
<keyword evidence="2" id="KW-0808">Transferase</keyword>
<dbReference type="PANTHER" id="PTHR43861">
    <property type="entry name" value="TRANS-ACONITATE 2-METHYLTRANSFERASE-RELATED"/>
    <property type="match status" value="1"/>
</dbReference>
<dbReference type="Pfam" id="PF13489">
    <property type="entry name" value="Methyltransf_23"/>
    <property type="match status" value="1"/>
</dbReference>
<gene>
    <name evidence="2" type="ORF">EVJ47_07390</name>
</gene>
<dbReference type="CDD" id="cd02440">
    <property type="entry name" value="AdoMet_MTases"/>
    <property type="match status" value="1"/>
</dbReference>
<dbReference type="AlphaFoldDB" id="A0A519B9T5"/>
<keyword evidence="1" id="KW-0175">Coiled coil</keyword>
<dbReference type="InterPro" id="IPR029063">
    <property type="entry name" value="SAM-dependent_MTases_sf"/>
</dbReference>
<sequence>MDLQSIYDENYYNNYNTGLGPIAYDRSNPHWLWFFGNIADKILKDLKPKSILDVGCAKGFLVESFRDRGGEAFGIDISEYAINEVRQDIKKYCKVSPANEKFDSWYDLITCIEVLEHLTEQDSQKAIENICKSTDDVIFSSTPDDFSEKTHINVQPLSYWIDSFARHGFYLDTYNCSFIIDHAMRFRKMNHSIAIYNFRTTVKEKDTLINILKSELIKSKTEIKELQDALDKILMAYSKSQQDILNLRLFLENNEK</sequence>
<dbReference type="PANTHER" id="PTHR43861:SF6">
    <property type="entry name" value="METHYLTRANSFERASE TYPE 11"/>
    <property type="match status" value="1"/>
</dbReference>
<dbReference type="SUPFAM" id="SSF53335">
    <property type="entry name" value="S-adenosyl-L-methionine-dependent methyltransferases"/>
    <property type="match status" value="1"/>
</dbReference>
<dbReference type="EMBL" id="SGBD01000004">
    <property type="protein sequence ID" value="RZD14050.1"/>
    <property type="molecule type" value="Genomic_DNA"/>
</dbReference>
<evidence type="ECO:0000313" key="3">
    <source>
        <dbReference type="Proteomes" id="UP000320813"/>
    </source>
</evidence>
<evidence type="ECO:0000256" key="1">
    <source>
        <dbReference type="SAM" id="Coils"/>
    </source>
</evidence>
<keyword evidence="2" id="KW-0489">Methyltransferase</keyword>